<dbReference type="PANTHER" id="PTHR46638">
    <property type="entry name" value="CORRINOID ADENOSYLTRANSFERASE"/>
    <property type="match status" value="1"/>
</dbReference>
<dbReference type="PIRSF" id="PIRSF015617">
    <property type="entry name" value="Adensltrnsf_CobA"/>
    <property type="match status" value="1"/>
</dbReference>
<evidence type="ECO:0000256" key="4">
    <source>
        <dbReference type="ARBA" id="ARBA00024929"/>
    </source>
</evidence>
<comment type="similarity">
    <text evidence="2">Belongs to the Cob(I)alamin adenosyltransferase family.</text>
</comment>
<dbReference type="SUPFAM" id="SSF52540">
    <property type="entry name" value="P-loop containing nucleoside triphosphate hydrolases"/>
    <property type="match status" value="1"/>
</dbReference>
<dbReference type="PANTHER" id="PTHR46638:SF1">
    <property type="entry name" value="CORRINOID ADENOSYLTRANSFERASE"/>
    <property type="match status" value="1"/>
</dbReference>
<protein>
    <recommendedName>
        <fullName evidence="3">corrinoid adenosyltransferase</fullName>
        <ecNumber evidence="3">2.5.1.17</ecNumber>
    </recommendedName>
    <alternativeName>
        <fullName evidence="5">Cob(II)alamin adenosyltransferase</fullName>
    </alternativeName>
    <alternativeName>
        <fullName evidence="7">Cob(II)yrinic acid a,c-diamide adenosyltransferase</fullName>
    </alternativeName>
    <alternativeName>
        <fullName evidence="6">Cobinamide/cobalamin adenosyltransferase</fullName>
    </alternativeName>
</protein>
<evidence type="ECO:0000256" key="7">
    <source>
        <dbReference type="ARBA" id="ARBA00033354"/>
    </source>
</evidence>
<reference evidence="11" key="1">
    <citation type="submission" date="2016-11" db="EMBL/GenBank/DDBJ databases">
        <authorList>
            <person name="Varghese N."/>
            <person name="Submissions S."/>
        </authorList>
    </citation>
    <scope>NUCLEOTIDE SEQUENCE [LARGE SCALE GENOMIC DNA]</scope>
    <source>
        <strain evidence="11">DSM 16219</strain>
    </source>
</reference>
<gene>
    <name evidence="10" type="ORF">SAMN02745216_03211</name>
</gene>
<dbReference type="EMBL" id="FQZU01000021">
    <property type="protein sequence ID" value="SHK28398.1"/>
    <property type="molecule type" value="Genomic_DNA"/>
</dbReference>
<dbReference type="GO" id="GO:0005524">
    <property type="term" value="F:ATP binding"/>
    <property type="evidence" value="ECO:0007669"/>
    <property type="project" value="InterPro"/>
</dbReference>
<dbReference type="Gene3D" id="3.40.50.300">
    <property type="entry name" value="P-loop containing nucleotide triphosphate hydrolases"/>
    <property type="match status" value="1"/>
</dbReference>
<proteinExistence type="inferred from homology"/>
<dbReference type="CDD" id="cd00561">
    <property type="entry name" value="CobA_ACA"/>
    <property type="match status" value="1"/>
</dbReference>
<dbReference type="NCBIfam" id="TIGR00708">
    <property type="entry name" value="cobA"/>
    <property type="match status" value="1"/>
</dbReference>
<evidence type="ECO:0000256" key="9">
    <source>
        <dbReference type="ARBA" id="ARBA00048692"/>
    </source>
</evidence>
<name>A0A1M6R7T9_9BACT</name>
<dbReference type="GO" id="GO:0009236">
    <property type="term" value="P:cobalamin biosynthetic process"/>
    <property type="evidence" value="ECO:0007669"/>
    <property type="project" value="UniProtKB-UniPathway"/>
</dbReference>
<sequence>MKKGYVQVYTGEGKGKTTAALGLCVRAAGAGFKVYVAQFIKMGDYSEIKALKRFDDLITVKQYGLGRFIKGKPAQEDIDTAQAGLKEAKAALVSGEYDLVVLEEGNVAVTCGLFSIDDLMKVVELRPPTTELLITGRGAHERLIEAADLVTEMREIKHYYKQGVQARIGIEK</sequence>
<organism evidence="10 11">
    <name type="scientific">Desulfatibacillum alkenivorans DSM 16219</name>
    <dbReference type="NCBI Taxonomy" id="1121393"/>
    <lineage>
        <taxon>Bacteria</taxon>
        <taxon>Pseudomonadati</taxon>
        <taxon>Thermodesulfobacteriota</taxon>
        <taxon>Desulfobacteria</taxon>
        <taxon>Desulfobacterales</taxon>
        <taxon>Desulfatibacillaceae</taxon>
        <taxon>Desulfatibacillum</taxon>
    </lineage>
</organism>
<evidence type="ECO:0000313" key="10">
    <source>
        <dbReference type="EMBL" id="SHK28398.1"/>
    </source>
</evidence>
<accession>A0A1M6R7T9</accession>
<dbReference type="EC" id="2.5.1.17" evidence="3"/>
<evidence type="ECO:0000256" key="3">
    <source>
        <dbReference type="ARBA" id="ARBA00012454"/>
    </source>
</evidence>
<evidence type="ECO:0000313" key="11">
    <source>
        <dbReference type="Proteomes" id="UP000183994"/>
    </source>
</evidence>
<comment type="pathway">
    <text evidence="1">Cofactor biosynthesis; adenosylcobalamin biosynthesis; adenosylcobalamin from cob(II)yrinate a,c-diamide: step 2/7.</text>
</comment>
<dbReference type="InterPro" id="IPR003724">
    <property type="entry name" value="CblAdoTrfase_CobA"/>
</dbReference>
<comment type="catalytic activity">
    <reaction evidence="9">
        <text>2 cob(II)alamin + reduced [electron-transfer flavoprotein] + 2 ATP = 2 adenosylcob(III)alamin + 2 triphosphate + oxidized [electron-transfer flavoprotein] + 3 H(+)</text>
        <dbReference type="Rhea" id="RHEA:28671"/>
        <dbReference type="Rhea" id="RHEA-COMP:10685"/>
        <dbReference type="Rhea" id="RHEA-COMP:10686"/>
        <dbReference type="ChEBI" id="CHEBI:15378"/>
        <dbReference type="ChEBI" id="CHEBI:16304"/>
        <dbReference type="ChEBI" id="CHEBI:18036"/>
        <dbReference type="ChEBI" id="CHEBI:18408"/>
        <dbReference type="ChEBI" id="CHEBI:30616"/>
        <dbReference type="ChEBI" id="CHEBI:57692"/>
        <dbReference type="ChEBI" id="CHEBI:58307"/>
        <dbReference type="EC" id="2.5.1.17"/>
    </reaction>
</comment>
<keyword evidence="10" id="KW-0808">Transferase</keyword>
<evidence type="ECO:0000256" key="8">
    <source>
        <dbReference type="ARBA" id="ARBA00048555"/>
    </source>
</evidence>
<evidence type="ECO:0000256" key="2">
    <source>
        <dbReference type="ARBA" id="ARBA00007487"/>
    </source>
</evidence>
<comment type="catalytic activity">
    <reaction evidence="8">
        <text>2 cob(II)yrinate a,c diamide + reduced [electron-transfer flavoprotein] + 2 ATP = 2 adenosylcob(III)yrinate a,c-diamide + 2 triphosphate + oxidized [electron-transfer flavoprotein] + 3 H(+)</text>
        <dbReference type="Rhea" id="RHEA:11528"/>
        <dbReference type="Rhea" id="RHEA-COMP:10685"/>
        <dbReference type="Rhea" id="RHEA-COMP:10686"/>
        <dbReference type="ChEBI" id="CHEBI:15378"/>
        <dbReference type="ChEBI" id="CHEBI:18036"/>
        <dbReference type="ChEBI" id="CHEBI:30616"/>
        <dbReference type="ChEBI" id="CHEBI:57692"/>
        <dbReference type="ChEBI" id="CHEBI:58307"/>
        <dbReference type="ChEBI" id="CHEBI:58503"/>
        <dbReference type="ChEBI" id="CHEBI:58537"/>
        <dbReference type="EC" id="2.5.1.17"/>
    </reaction>
</comment>
<evidence type="ECO:0000256" key="6">
    <source>
        <dbReference type="ARBA" id="ARBA00033334"/>
    </source>
</evidence>
<comment type="function">
    <text evidence="4">Required for both de novo synthesis of the corrin ring for the assimilation of exogenous corrinoids. Participates in the adenosylation of a variety of incomplete and complete corrinoids.</text>
</comment>
<dbReference type="Pfam" id="PF02572">
    <property type="entry name" value="CobA_CobO_BtuR"/>
    <property type="match status" value="1"/>
</dbReference>
<dbReference type="InterPro" id="IPR027417">
    <property type="entry name" value="P-loop_NTPase"/>
</dbReference>
<dbReference type="STRING" id="1121393.SAMN02745216_03211"/>
<dbReference type="Proteomes" id="UP000183994">
    <property type="component" value="Unassembled WGS sequence"/>
</dbReference>
<evidence type="ECO:0000256" key="5">
    <source>
        <dbReference type="ARBA" id="ARBA00031529"/>
    </source>
</evidence>
<dbReference type="UniPathway" id="UPA00148">
    <property type="reaction ID" value="UER00233"/>
</dbReference>
<dbReference type="GO" id="GO:0008817">
    <property type="term" value="F:corrinoid adenosyltransferase activity"/>
    <property type="evidence" value="ECO:0007669"/>
    <property type="project" value="UniProtKB-EC"/>
</dbReference>
<dbReference type="AlphaFoldDB" id="A0A1M6R7T9"/>
<keyword evidence="11" id="KW-1185">Reference proteome</keyword>
<dbReference type="NCBIfam" id="NF004637">
    <property type="entry name" value="PRK05986.1"/>
    <property type="match status" value="1"/>
</dbReference>
<evidence type="ECO:0000256" key="1">
    <source>
        <dbReference type="ARBA" id="ARBA00005121"/>
    </source>
</evidence>